<comment type="caution">
    <text evidence="2">The sequence shown here is derived from an EMBL/GenBank/DDBJ whole genome shotgun (WGS) entry which is preliminary data.</text>
</comment>
<dbReference type="InterPro" id="IPR043519">
    <property type="entry name" value="NT_sf"/>
</dbReference>
<dbReference type="SUPFAM" id="SSF81301">
    <property type="entry name" value="Nucleotidyltransferase"/>
    <property type="match status" value="1"/>
</dbReference>
<dbReference type="Proteomes" id="UP000034516">
    <property type="component" value="Unassembled WGS sequence"/>
</dbReference>
<evidence type="ECO:0000313" key="3">
    <source>
        <dbReference type="Proteomes" id="UP000034516"/>
    </source>
</evidence>
<proteinExistence type="predicted"/>
<protein>
    <recommendedName>
        <fullName evidence="1">Polymerase beta nucleotidyltransferase domain-containing protein</fullName>
    </recommendedName>
</protein>
<evidence type="ECO:0000313" key="2">
    <source>
        <dbReference type="EMBL" id="KKS42715.1"/>
    </source>
</evidence>
<name>A0A0G0Z1R0_9BACT</name>
<gene>
    <name evidence="2" type="ORF">UV02_C0008G0010</name>
</gene>
<evidence type="ECO:0000259" key="1">
    <source>
        <dbReference type="Pfam" id="PF18765"/>
    </source>
</evidence>
<dbReference type="CDD" id="cd05403">
    <property type="entry name" value="NT_KNTase_like"/>
    <property type="match status" value="1"/>
</dbReference>
<dbReference type="InterPro" id="IPR041633">
    <property type="entry name" value="Polbeta"/>
</dbReference>
<accession>A0A0G0Z1R0</accession>
<dbReference type="AlphaFoldDB" id="A0A0G0Z1R0"/>
<sequence length="226" mass="26975">MPNELLIKKIKRILGDNFRKFKSIRSAYIYGSILINKFHKKSDIDVLFIVEDITDRSEFLREIKAVRARIKGLKLDINVVFYSEFRHLWHIFRPPTFFIWVKRRNILLWGIDSLRNIKEEEITVMSIYKRAVDLAQGCRAVYLNNKDVAFWEIKYGRWLRELQYGMLYLHEKIELDSKLCGEMLCEAFPEVKRARLLAEDRLPIKVLSEIAEIFVACIHKHFVKKP</sequence>
<dbReference type="Pfam" id="PF18765">
    <property type="entry name" value="Polbeta"/>
    <property type="match status" value="1"/>
</dbReference>
<dbReference type="Gene3D" id="3.30.460.10">
    <property type="entry name" value="Beta Polymerase, domain 2"/>
    <property type="match status" value="1"/>
</dbReference>
<feature type="domain" description="Polymerase beta nucleotidyltransferase" evidence="1">
    <location>
        <begin position="18"/>
        <end position="83"/>
    </location>
</feature>
<reference evidence="2 3" key="1">
    <citation type="journal article" date="2015" name="Nature">
        <title>rRNA introns, odd ribosomes, and small enigmatic genomes across a large radiation of phyla.</title>
        <authorList>
            <person name="Brown C.T."/>
            <person name="Hug L.A."/>
            <person name="Thomas B.C."/>
            <person name="Sharon I."/>
            <person name="Castelle C.J."/>
            <person name="Singh A."/>
            <person name="Wilkins M.J."/>
            <person name="Williams K.H."/>
            <person name="Banfield J.F."/>
        </authorList>
    </citation>
    <scope>NUCLEOTIDE SEQUENCE [LARGE SCALE GENOMIC DNA]</scope>
</reference>
<organism evidence="2 3">
    <name type="scientific">Candidatus Kuenenbacteria bacterium GW2011_GWA2_42_15</name>
    <dbReference type="NCBI Taxonomy" id="1618677"/>
    <lineage>
        <taxon>Bacteria</taxon>
        <taxon>Candidatus Kueneniibacteriota</taxon>
    </lineage>
</organism>
<dbReference type="EMBL" id="LCCW01000008">
    <property type="protein sequence ID" value="KKS42715.1"/>
    <property type="molecule type" value="Genomic_DNA"/>
</dbReference>